<dbReference type="Gene3D" id="3.30.950.10">
    <property type="entry name" value="Methyltransferase, Cobalt-precorrin-4 Transmethylase, Domain 2"/>
    <property type="match status" value="1"/>
</dbReference>
<dbReference type="Proteomes" id="UP000240569">
    <property type="component" value="Unassembled WGS sequence"/>
</dbReference>
<dbReference type="CDD" id="cd11647">
    <property type="entry name" value="DHP5_DphB"/>
    <property type="match status" value="1"/>
</dbReference>
<protein>
    <submittedName>
        <fullName evidence="7">Diphthine synthase</fullName>
    </submittedName>
</protein>
<dbReference type="PANTHER" id="PTHR10882">
    <property type="entry name" value="DIPHTHINE SYNTHASE"/>
    <property type="match status" value="1"/>
</dbReference>
<gene>
    <name evidence="7" type="ORF">B9Q02_00090</name>
</gene>
<evidence type="ECO:0000256" key="2">
    <source>
        <dbReference type="ARBA" id="ARBA00006729"/>
    </source>
</evidence>
<dbReference type="Gene3D" id="3.40.1010.10">
    <property type="entry name" value="Cobalt-precorrin-4 Transmethylase, Domain 1"/>
    <property type="match status" value="1"/>
</dbReference>
<dbReference type="GO" id="GO:0017183">
    <property type="term" value="P:protein histidyl modification to diphthamide"/>
    <property type="evidence" value="ECO:0007669"/>
    <property type="project" value="UniProtKB-UniPathway"/>
</dbReference>
<evidence type="ECO:0000256" key="4">
    <source>
        <dbReference type="ARBA" id="ARBA00022679"/>
    </source>
</evidence>
<dbReference type="EMBL" id="NEXD01000001">
    <property type="protein sequence ID" value="PSN86853.1"/>
    <property type="molecule type" value="Genomic_DNA"/>
</dbReference>
<dbReference type="GO" id="GO:0032259">
    <property type="term" value="P:methylation"/>
    <property type="evidence" value="ECO:0007669"/>
    <property type="project" value="UniProtKB-KW"/>
</dbReference>
<feature type="domain" description="Tetrapyrrole methylase" evidence="6">
    <location>
        <begin position="26"/>
        <end position="176"/>
    </location>
</feature>
<evidence type="ECO:0000313" key="8">
    <source>
        <dbReference type="Proteomes" id="UP000240569"/>
    </source>
</evidence>
<reference evidence="7 8" key="1">
    <citation type="submission" date="2017-04" db="EMBL/GenBank/DDBJ databases">
        <title>Novel microbial lineages endemic to geothermal iron-oxide mats fill important gaps in the evolutionary history of Archaea.</title>
        <authorList>
            <person name="Jay Z.J."/>
            <person name="Beam J.P."/>
            <person name="Dlakic M."/>
            <person name="Rusch D.B."/>
            <person name="Kozubal M.A."/>
            <person name="Inskeep W.P."/>
        </authorList>
    </citation>
    <scope>NUCLEOTIDE SEQUENCE [LARGE SCALE GENOMIC DNA]</scope>
    <source>
        <strain evidence="7">BE_D</strain>
    </source>
</reference>
<evidence type="ECO:0000256" key="5">
    <source>
        <dbReference type="ARBA" id="ARBA00022691"/>
    </source>
</evidence>
<dbReference type="InterPro" id="IPR004551">
    <property type="entry name" value="Dphthn_synthase"/>
</dbReference>
<proteinExistence type="inferred from homology"/>
<keyword evidence="5" id="KW-0949">S-adenosyl-L-methionine</keyword>
<evidence type="ECO:0000313" key="7">
    <source>
        <dbReference type="EMBL" id="PSN86853.1"/>
    </source>
</evidence>
<dbReference type="PANTHER" id="PTHR10882:SF0">
    <property type="entry name" value="DIPHTHINE METHYL ESTER SYNTHASE"/>
    <property type="match status" value="1"/>
</dbReference>
<organism evidence="7 8">
    <name type="scientific">Candidatus Marsarchaeota G1 archaeon BE_D</name>
    <dbReference type="NCBI Taxonomy" id="1978156"/>
    <lineage>
        <taxon>Archaea</taxon>
        <taxon>Candidatus Marsarchaeota</taxon>
        <taxon>Candidatus Marsarchaeota group 1</taxon>
    </lineage>
</organism>
<accession>A0A2R6AKJ4</accession>
<dbReference type="InterPro" id="IPR035996">
    <property type="entry name" value="4pyrrol_Methylase_sf"/>
</dbReference>
<comment type="pathway">
    <text evidence="1">Protein modification; peptidyl-diphthamide biosynthesis.</text>
</comment>
<dbReference type="InterPro" id="IPR014777">
    <property type="entry name" value="4pyrrole_Mease_sub1"/>
</dbReference>
<comment type="similarity">
    <text evidence="2">Belongs to the diphthine synthase family.</text>
</comment>
<dbReference type="Pfam" id="PF00590">
    <property type="entry name" value="TP_methylase"/>
    <property type="match status" value="1"/>
</dbReference>
<dbReference type="AlphaFoldDB" id="A0A2R6AKJ4"/>
<evidence type="ECO:0000259" key="6">
    <source>
        <dbReference type="Pfam" id="PF00590"/>
    </source>
</evidence>
<dbReference type="InterPro" id="IPR014776">
    <property type="entry name" value="4pyrrole_Mease_sub2"/>
</dbReference>
<dbReference type="SUPFAM" id="SSF53790">
    <property type="entry name" value="Tetrapyrrole methylase"/>
    <property type="match status" value="1"/>
</dbReference>
<keyword evidence="4" id="KW-0808">Transferase</keyword>
<sequence>MFKTNKKEVKPLKREDLEGKGFNKIIELAKKQKVAIVIPGDPFLATTHMTAKLDAEDAGITTFYVPGISIFVVAFSLTGLQIYKAGPPATILEPSPIYNPKSSYSKLIDNLKKGLHTLLLLDIDVEKNRFLSFSRAAELVLAELNRVTQANNLIGIGIRRANSFDQKIYIESLARLKDLHDRRFPQVLVIPGKIDPIEAKALINLGANQKLVESHARTIERIGRKIHLKS</sequence>
<evidence type="ECO:0000256" key="1">
    <source>
        <dbReference type="ARBA" id="ARBA00005156"/>
    </source>
</evidence>
<dbReference type="GO" id="GO:0004164">
    <property type="term" value="F:diphthine synthase activity"/>
    <property type="evidence" value="ECO:0007669"/>
    <property type="project" value="InterPro"/>
</dbReference>
<dbReference type="UniPathway" id="UPA00559"/>
<keyword evidence="3" id="KW-0489">Methyltransferase</keyword>
<comment type="caution">
    <text evidence="7">The sequence shown here is derived from an EMBL/GenBank/DDBJ whole genome shotgun (WGS) entry which is preliminary data.</text>
</comment>
<evidence type="ECO:0000256" key="3">
    <source>
        <dbReference type="ARBA" id="ARBA00022603"/>
    </source>
</evidence>
<dbReference type="NCBIfam" id="TIGR00522">
    <property type="entry name" value="dph5"/>
    <property type="match status" value="1"/>
</dbReference>
<name>A0A2R6AKJ4_9ARCH</name>
<dbReference type="InterPro" id="IPR000878">
    <property type="entry name" value="4pyrrol_Mease"/>
</dbReference>